<dbReference type="InterPro" id="IPR058240">
    <property type="entry name" value="rSAM_sf"/>
</dbReference>
<evidence type="ECO:0000313" key="5">
    <source>
        <dbReference type="EMBL" id="KPV49299.1"/>
    </source>
</evidence>
<comment type="caution">
    <text evidence="5">The sequence shown here is derived from an EMBL/GenBank/DDBJ whole genome shotgun (WGS) entry which is preliminary data.</text>
</comment>
<dbReference type="AlphaFoldDB" id="A0A0P9CTC0"/>
<evidence type="ECO:0000313" key="6">
    <source>
        <dbReference type="Proteomes" id="UP000050509"/>
    </source>
</evidence>
<dbReference type="SUPFAM" id="SSF102114">
    <property type="entry name" value="Radical SAM enzymes"/>
    <property type="match status" value="1"/>
</dbReference>
<evidence type="ECO:0000256" key="2">
    <source>
        <dbReference type="ARBA" id="ARBA00023004"/>
    </source>
</evidence>
<dbReference type="EMBL" id="LJCR01002062">
    <property type="protein sequence ID" value="KPV49299.1"/>
    <property type="molecule type" value="Genomic_DNA"/>
</dbReference>
<evidence type="ECO:0000259" key="4">
    <source>
        <dbReference type="Pfam" id="PF04055"/>
    </source>
</evidence>
<keyword evidence="3" id="KW-0411">Iron-sulfur</keyword>
<keyword evidence="1" id="KW-0479">Metal-binding</keyword>
<dbReference type="Pfam" id="PF04055">
    <property type="entry name" value="Radical_SAM"/>
    <property type="match status" value="1"/>
</dbReference>
<accession>A0A0P9CTC0</accession>
<dbReference type="GO" id="GO:0003824">
    <property type="term" value="F:catalytic activity"/>
    <property type="evidence" value="ECO:0007669"/>
    <property type="project" value="InterPro"/>
</dbReference>
<evidence type="ECO:0000256" key="1">
    <source>
        <dbReference type="ARBA" id="ARBA00022723"/>
    </source>
</evidence>
<organism evidence="5 6">
    <name type="scientific">Kouleothrix aurantiaca</name>
    <dbReference type="NCBI Taxonomy" id="186479"/>
    <lineage>
        <taxon>Bacteria</taxon>
        <taxon>Bacillati</taxon>
        <taxon>Chloroflexota</taxon>
        <taxon>Chloroflexia</taxon>
        <taxon>Chloroflexales</taxon>
        <taxon>Roseiflexineae</taxon>
        <taxon>Roseiflexaceae</taxon>
        <taxon>Kouleothrix</taxon>
    </lineage>
</organism>
<dbReference type="PANTHER" id="PTHR43432:SF3">
    <property type="entry name" value="SLR0285 PROTEIN"/>
    <property type="match status" value="1"/>
</dbReference>
<dbReference type="GO" id="GO:0051536">
    <property type="term" value="F:iron-sulfur cluster binding"/>
    <property type="evidence" value="ECO:0007669"/>
    <property type="project" value="UniProtKB-KW"/>
</dbReference>
<dbReference type="InterPro" id="IPR007197">
    <property type="entry name" value="rSAM"/>
</dbReference>
<dbReference type="SFLD" id="SFLDG01084">
    <property type="entry name" value="Uncharacterised_Radical_SAM_Su"/>
    <property type="match status" value="1"/>
</dbReference>
<protein>
    <submittedName>
        <fullName evidence="5">Radical SAM protein</fullName>
    </submittedName>
</protein>
<reference evidence="5 6" key="1">
    <citation type="submission" date="2015-09" db="EMBL/GenBank/DDBJ databases">
        <title>Draft genome sequence of Kouleothrix aurantiaca JCM 19913.</title>
        <authorList>
            <person name="Hemp J."/>
        </authorList>
    </citation>
    <scope>NUCLEOTIDE SEQUENCE [LARGE SCALE GENOMIC DNA]</scope>
    <source>
        <strain evidence="5 6">COM-B</strain>
    </source>
</reference>
<feature type="non-terminal residue" evidence="5">
    <location>
        <position position="301"/>
    </location>
</feature>
<dbReference type="InterPro" id="IPR040086">
    <property type="entry name" value="MJ0683-like"/>
</dbReference>
<dbReference type="PATRIC" id="fig|186479.3.peg.3858"/>
<dbReference type="GO" id="GO:0046872">
    <property type="term" value="F:metal ion binding"/>
    <property type="evidence" value="ECO:0007669"/>
    <property type="project" value="UniProtKB-KW"/>
</dbReference>
<keyword evidence="2" id="KW-0408">Iron</keyword>
<proteinExistence type="predicted"/>
<name>A0A0P9CTC0_9CHLR</name>
<keyword evidence="6" id="KW-1185">Reference proteome</keyword>
<dbReference type="Proteomes" id="UP000050509">
    <property type="component" value="Unassembled WGS sequence"/>
</dbReference>
<dbReference type="Gene3D" id="3.80.30.30">
    <property type="match status" value="1"/>
</dbReference>
<sequence>MAYYLEDQIDGPALGERRPTINEYFLSSYSMAVYDGCEFGCPYCDGWAARLRPFNETVRIDTNLPLLAEQELENVDRGDLIGITALTDPYQPAEASYRLTRQLLQRLADRGQPCLILTKSHAILEDLVLLERINKQSLAIVMFTLLTTDPYLSAKLEEKAPAPALRLEAIAELKRAGIPVGVAYLPVIPYVTDTDYMLSTTLHSVRDAGADFVVWDFLNIPSERHRARIGEMLARIGSYPPSYYRDLYGTQPLPDASYRANRDRELLARCDTLNLPVRAPYSPYAGNLRPQNEAALPFCGR</sequence>
<dbReference type="SFLD" id="SFLDS00029">
    <property type="entry name" value="Radical_SAM"/>
    <property type="match status" value="1"/>
</dbReference>
<evidence type="ECO:0000256" key="3">
    <source>
        <dbReference type="ARBA" id="ARBA00023014"/>
    </source>
</evidence>
<feature type="domain" description="Radical SAM core" evidence="4">
    <location>
        <begin position="33"/>
        <end position="195"/>
    </location>
</feature>
<gene>
    <name evidence="5" type="ORF">SE17_33440</name>
</gene>
<dbReference type="CDD" id="cd01335">
    <property type="entry name" value="Radical_SAM"/>
    <property type="match status" value="1"/>
</dbReference>
<dbReference type="PANTHER" id="PTHR43432">
    <property type="entry name" value="SLR0285 PROTEIN"/>
    <property type="match status" value="1"/>
</dbReference>